<feature type="domain" description="Reverse transcriptase zinc-binding" evidence="1">
    <location>
        <begin position="314"/>
        <end position="395"/>
    </location>
</feature>
<sequence length="414" mass="47955">MFYLAEDVMRKRILQLVSTCKLDLIVGPKNVMVPSHILYANDVLIFCKCKISNIKNLISIFKDHVAISGQVVNCGKYFIYGGFMLSSRLNILVDLSGFQKSFIPFIYLGVPLFKGKPKRAFLQPIVDIIINKLASWKGSLLSFTMAWNNICKPIDKDGLRLSSTFKLNEASGLKLARDTLNYANNWASLLREIVIRNNKSITYHVFSSIWSNTKLELNNVLDNSSWCLGDGKSISLWFDNWCGSPLFMDGDALSLIEDYTTNIIMVNVHWDFSKSSTNIPLFIQVRIKNRHIPFDLCMDKICWNIYTNEDLPIKFAYDFKRNRVTLKDCWRWIWSKSVPSSKSFMVWRLLHNKLPTNNQWKIKSFSLPSRCDLCGLAEEKESHLFFNCSYALKLWSWSKNMLNINYTIICWSDI</sequence>
<gene>
    <name evidence="2" type="ORF">KIW84_060425</name>
</gene>
<dbReference type="Pfam" id="PF13966">
    <property type="entry name" value="zf-RVT"/>
    <property type="match status" value="1"/>
</dbReference>
<organism evidence="2 3">
    <name type="scientific">Pisum sativum</name>
    <name type="common">Garden pea</name>
    <name type="synonym">Lathyrus oleraceus</name>
    <dbReference type="NCBI Taxonomy" id="3888"/>
    <lineage>
        <taxon>Eukaryota</taxon>
        <taxon>Viridiplantae</taxon>
        <taxon>Streptophyta</taxon>
        <taxon>Embryophyta</taxon>
        <taxon>Tracheophyta</taxon>
        <taxon>Spermatophyta</taxon>
        <taxon>Magnoliopsida</taxon>
        <taxon>eudicotyledons</taxon>
        <taxon>Gunneridae</taxon>
        <taxon>Pentapetalae</taxon>
        <taxon>rosids</taxon>
        <taxon>fabids</taxon>
        <taxon>Fabales</taxon>
        <taxon>Fabaceae</taxon>
        <taxon>Papilionoideae</taxon>
        <taxon>50 kb inversion clade</taxon>
        <taxon>NPAAA clade</taxon>
        <taxon>Hologalegina</taxon>
        <taxon>IRL clade</taxon>
        <taxon>Fabeae</taxon>
        <taxon>Lathyrus</taxon>
    </lineage>
</organism>
<name>A0A9D4VZQ4_PEA</name>
<keyword evidence="3" id="KW-1185">Reference proteome</keyword>
<evidence type="ECO:0000313" key="3">
    <source>
        <dbReference type="Proteomes" id="UP001058974"/>
    </source>
</evidence>
<comment type="caution">
    <text evidence="2">The sequence shown here is derived from an EMBL/GenBank/DDBJ whole genome shotgun (WGS) entry which is preliminary data.</text>
</comment>
<dbReference type="InterPro" id="IPR026960">
    <property type="entry name" value="RVT-Znf"/>
</dbReference>
<dbReference type="PANTHER" id="PTHR33116:SF80">
    <property type="entry name" value="REVERSE TRANSCRIPTASE ZINC-BINDING DOMAIN-CONTAINING PROTEIN"/>
    <property type="match status" value="1"/>
</dbReference>
<accession>A0A9D4VZQ4</accession>
<dbReference type="AlphaFoldDB" id="A0A9D4VZQ4"/>
<dbReference type="Gramene" id="Psat06G0042500-T1">
    <property type="protein sequence ID" value="KAI5393298.1"/>
    <property type="gene ID" value="KIW84_060425"/>
</dbReference>
<reference evidence="2 3" key="1">
    <citation type="journal article" date="2022" name="Nat. Genet.">
        <title>Improved pea reference genome and pan-genome highlight genomic features and evolutionary characteristics.</title>
        <authorList>
            <person name="Yang T."/>
            <person name="Liu R."/>
            <person name="Luo Y."/>
            <person name="Hu S."/>
            <person name="Wang D."/>
            <person name="Wang C."/>
            <person name="Pandey M.K."/>
            <person name="Ge S."/>
            <person name="Xu Q."/>
            <person name="Li N."/>
            <person name="Li G."/>
            <person name="Huang Y."/>
            <person name="Saxena R.K."/>
            <person name="Ji Y."/>
            <person name="Li M."/>
            <person name="Yan X."/>
            <person name="He Y."/>
            <person name="Liu Y."/>
            <person name="Wang X."/>
            <person name="Xiang C."/>
            <person name="Varshney R.K."/>
            <person name="Ding H."/>
            <person name="Gao S."/>
            <person name="Zong X."/>
        </authorList>
    </citation>
    <scope>NUCLEOTIDE SEQUENCE [LARGE SCALE GENOMIC DNA]</scope>
    <source>
        <strain evidence="2 3">cv. Zhongwan 6</strain>
    </source>
</reference>
<proteinExistence type="predicted"/>
<evidence type="ECO:0000313" key="2">
    <source>
        <dbReference type="EMBL" id="KAI5393298.1"/>
    </source>
</evidence>
<evidence type="ECO:0000259" key="1">
    <source>
        <dbReference type="Pfam" id="PF13966"/>
    </source>
</evidence>
<dbReference type="Proteomes" id="UP001058974">
    <property type="component" value="Chromosome 6"/>
</dbReference>
<dbReference type="PANTHER" id="PTHR33116">
    <property type="entry name" value="REVERSE TRANSCRIPTASE ZINC-BINDING DOMAIN-CONTAINING PROTEIN-RELATED-RELATED"/>
    <property type="match status" value="1"/>
</dbReference>
<protein>
    <recommendedName>
        <fullName evidence="1">Reverse transcriptase zinc-binding domain-containing protein</fullName>
    </recommendedName>
</protein>
<dbReference type="EMBL" id="JAMSHJ010000006">
    <property type="protein sequence ID" value="KAI5393298.1"/>
    <property type="molecule type" value="Genomic_DNA"/>
</dbReference>